<protein>
    <submittedName>
        <fullName evidence="3">Glycopeptide antibiotics resistance protein</fullName>
    </submittedName>
</protein>
<dbReference type="Pfam" id="PF04892">
    <property type="entry name" value="VanZ"/>
    <property type="match status" value="1"/>
</dbReference>
<dbReference type="Proteomes" id="UP001296993">
    <property type="component" value="Unassembled WGS sequence"/>
</dbReference>
<sequence>MTKLNHRVLLLLAFAYLLTLACIAFWPTEVDRPINGTLRHAIRWLHAHGMPSFIRYKTLEFTANIALFAPLGYVFAAVWARKWWHPVLIGFAVSCVIEVGQALLLPNRHASSLDIVANTLGAAVGAGIFVVARRLTTLQPTAIPLSGRPRDGEQDDGS</sequence>
<organism evidence="3 4">
    <name type="scientific">Paeniglutamicibacter kerguelensis</name>
    <dbReference type="NCBI Taxonomy" id="254788"/>
    <lineage>
        <taxon>Bacteria</taxon>
        <taxon>Bacillati</taxon>
        <taxon>Actinomycetota</taxon>
        <taxon>Actinomycetes</taxon>
        <taxon>Micrococcales</taxon>
        <taxon>Micrococcaceae</taxon>
        <taxon>Paeniglutamicibacter</taxon>
    </lineage>
</organism>
<name>A0ABS4XEP1_9MICC</name>
<feature type="domain" description="VanZ-like" evidence="2">
    <location>
        <begin position="14"/>
        <end position="132"/>
    </location>
</feature>
<dbReference type="PANTHER" id="PTHR28008">
    <property type="entry name" value="DOMAIN PROTEIN, PUTATIVE (AFU_ORTHOLOGUE AFUA_3G10980)-RELATED"/>
    <property type="match status" value="1"/>
</dbReference>
<accession>A0ABS4XEP1</accession>
<evidence type="ECO:0000313" key="4">
    <source>
        <dbReference type="Proteomes" id="UP001296993"/>
    </source>
</evidence>
<gene>
    <name evidence="3" type="ORF">JOF47_002332</name>
</gene>
<evidence type="ECO:0000256" key="1">
    <source>
        <dbReference type="SAM" id="Phobius"/>
    </source>
</evidence>
<evidence type="ECO:0000259" key="2">
    <source>
        <dbReference type="Pfam" id="PF04892"/>
    </source>
</evidence>
<keyword evidence="1" id="KW-0472">Membrane</keyword>
<comment type="caution">
    <text evidence="3">The sequence shown here is derived from an EMBL/GenBank/DDBJ whole genome shotgun (WGS) entry which is preliminary data.</text>
</comment>
<evidence type="ECO:0000313" key="3">
    <source>
        <dbReference type="EMBL" id="MBP2386821.1"/>
    </source>
</evidence>
<keyword evidence="4" id="KW-1185">Reference proteome</keyword>
<reference evidence="3 4" key="1">
    <citation type="submission" date="2021-03" db="EMBL/GenBank/DDBJ databases">
        <title>Sequencing the genomes of 1000 actinobacteria strains.</title>
        <authorList>
            <person name="Klenk H.-P."/>
        </authorList>
    </citation>
    <scope>NUCLEOTIDE SEQUENCE [LARGE SCALE GENOMIC DNA]</scope>
    <source>
        <strain evidence="3 4">DSM 15797</strain>
    </source>
</reference>
<keyword evidence="1" id="KW-0812">Transmembrane</keyword>
<dbReference type="EMBL" id="JAGIOF010000001">
    <property type="protein sequence ID" value="MBP2386821.1"/>
    <property type="molecule type" value="Genomic_DNA"/>
</dbReference>
<feature type="transmembrane region" description="Helical" evidence="1">
    <location>
        <begin position="87"/>
        <end position="105"/>
    </location>
</feature>
<dbReference type="InterPro" id="IPR006976">
    <property type="entry name" value="VanZ-like"/>
</dbReference>
<keyword evidence="1" id="KW-1133">Transmembrane helix</keyword>
<feature type="transmembrane region" description="Helical" evidence="1">
    <location>
        <begin position="111"/>
        <end position="132"/>
    </location>
</feature>
<dbReference type="PROSITE" id="PS51257">
    <property type="entry name" value="PROKAR_LIPOPROTEIN"/>
    <property type="match status" value="1"/>
</dbReference>
<dbReference type="RefSeq" id="WP_209998187.1">
    <property type="nucleotide sequence ID" value="NZ_BAAAJY010000010.1"/>
</dbReference>
<feature type="transmembrane region" description="Helical" evidence="1">
    <location>
        <begin position="61"/>
        <end position="80"/>
    </location>
</feature>
<dbReference type="PANTHER" id="PTHR28008:SF1">
    <property type="entry name" value="DOMAIN PROTEIN, PUTATIVE (AFU_ORTHOLOGUE AFUA_3G10980)-RELATED"/>
    <property type="match status" value="1"/>
</dbReference>
<proteinExistence type="predicted"/>